<dbReference type="InterPro" id="IPR036162">
    <property type="entry name" value="Resolvase-like_N_sf"/>
</dbReference>
<proteinExistence type="inferred from homology"/>
<evidence type="ECO:0000259" key="8">
    <source>
        <dbReference type="PROSITE" id="PS51736"/>
    </source>
</evidence>
<dbReference type="Gene3D" id="3.40.50.1390">
    <property type="entry name" value="Resolvase, N-terminal catalytic domain"/>
    <property type="match status" value="1"/>
</dbReference>
<keyword evidence="4" id="KW-0238">DNA-binding</keyword>
<evidence type="ECO:0000256" key="6">
    <source>
        <dbReference type="PIRSR" id="PIRSR606118-50"/>
    </source>
</evidence>
<keyword evidence="5" id="KW-0233">DNA recombination</keyword>
<dbReference type="InterPro" id="IPR006118">
    <property type="entry name" value="Recombinase_CS"/>
</dbReference>
<name>A0A2K8YX22_9BACT</name>
<dbReference type="PROSITE" id="PS51736">
    <property type="entry name" value="RECOMBINASES_3"/>
    <property type="match status" value="1"/>
</dbReference>
<comment type="similarity">
    <text evidence="1">Belongs to the site-specific recombinase resolvase family.</text>
</comment>
<dbReference type="Proteomes" id="UP000232883">
    <property type="component" value="Chromosome"/>
</dbReference>
<keyword evidence="3" id="KW-0230">DNA invertase</keyword>
<protein>
    <submittedName>
        <fullName evidence="9">Resolvase</fullName>
    </submittedName>
</protein>
<keyword evidence="10" id="KW-1185">Reference proteome</keyword>
<evidence type="ECO:0000256" key="7">
    <source>
        <dbReference type="PROSITE-ProRule" id="PRU10137"/>
    </source>
</evidence>
<evidence type="ECO:0000313" key="9">
    <source>
        <dbReference type="EMBL" id="AUD02124.1"/>
    </source>
</evidence>
<accession>A0A2K8YX22</accession>
<dbReference type="AlphaFoldDB" id="A0A2K8YX22"/>
<dbReference type="SMART" id="SM00857">
    <property type="entry name" value="Resolvase"/>
    <property type="match status" value="1"/>
</dbReference>
<keyword evidence="2" id="KW-0229">DNA integration</keyword>
<dbReference type="RefSeq" id="WP_100987843.1">
    <property type="nucleotide sequence ID" value="NZ_CP025096.1"/>
</dbReference>
<evidence type="ECO:0000313" key="10">
    <source>
        <dbReference type="Proteomes" id="UP000232883"/>
    </source>
</evidence>
<feature type="active site" description="O-(5'-phospho-DNA)-serine intermediate" evidence="6 7">
    <location>
        <position position="9"/>
    </location>
</feature>
<dbReference type="PROSITE" id="PS00397">
    <property type="entry name" value="RECOMBINASES_1"/>
    <property type="match status" value="1"/>
</dbReference>
<dbReference type="Pfam" id="PF00239">
    <property type="entry name" value="Resolvase"/>
    <property type="match status" value="1"/>
</dbReference>
<dbReference type="PANTHER" id="PTHR30461:SF2">
    <property type="entry name" value="SERINE RECOMBINASE PINE-RELATED"/>
    <property type="match status" value="1"/>
</dbReference>
<evidence type="ECO:0000256" key="1">
    <source>
        <dbReference type="ARBA" id="ARBA00009913"/>
    </source>
</evidence>
<evidence type="ECO:0000256" key="2">
    <source>
        <dbReference type="ARBA" id="ARBA00022908"/>
    </source>
</evidence>
<dbReference type="OrthoDB" id="9797501at2"/>
<evidence type="ECO:0000256" key="3">
    <source>
        <dbReference type="ARBA" id="ARBA00023100"/>
    </source>
</evidence>
<dbReference type="GO" id="GO:0015074">
    <property type="term" value="P:DNA integration"/>
    <property type="evidence" value="ECO:0007669"/>
    <property type="project" value="UniProtKB-KW"/>
</dbReference>
<evidence type="ECO:0000256" key="4">
    <source>
        <dbReference type="ARBA" id="ARBA00023125"/>
    </source>
</evidence>
<dbReference type="EMBL" id="CP025096">
    <property type="protein sequence ID" value="AUD02124.1"/>
    <property type="molecule type" value="Genomic_DNA"/>
</dbReference>
<reference evidence="9 10" key="1">
    <citation type="submission" date="2017-11" db="EMBL/GenBank/DDBJ databases">
        <title>Taxonomic description and genome sequences of Spirosoma HA7 sp. nov., isolated from pollen microhabitat of Corylus avellana.</title>
        <authorList>
            <person name="Ambika Manirajan B."/>
            <person name="Suarez C."/>
            <person name="Ratering S."/>
            <person name="Geissler-Plaum R."/>
            <person name="Cardinale M."/>
            <person name="Sylvia S."/>
        </authorList>
    </citation>
    <scope>NUCLEOTIDE SEQUENCE [LARGE SCALE GENOMIC DNA]</scope>
    <source>
        <strain evidence="9 10">HA7</strain>
    </source>
</reference>
<dbReference type="GO" id="GO:0000150">
    <property type="term" value="F:DNA strand exchange activity"/>
    <property type="evidence" value="ECO:0007669"/>
    <property type="project" value="UniProtKB-KW"/>
</dbReference>
<dbReference type="FunFam" id="3.40.50.1390:FF:000001">
    <property type="entry name" value="DNA recombinase"/>
    <property type="match status" value="1"/>
</dbReference>
<organism evidence="9 10">
    <name type="scientific">Spirosoma pollinicola</name>
    <dbReference type="NCBI Taxonomy" id="2057025"/>
    <lineage>
        <taxon>Bacteria</taxon>
        <taxon>Pseudomonadati</taxon>
        <taxon>Bacteroidota</taxon>
        <taxon>Cytophagia</taxon>
        <taxon>Cytophagales</taxon>
        <taxon>Cytophagaceae</taxon>
        <taxon>Spirosoma</taxon>
    </lineage>
</organism>
<dbReference type="InterPro" id="IPR006119">
    <property type="entry name" value="Resolv_N"/>
</dbReference>
<dbReference type="GO" id="GO:0003677">
    <property type="term" value="F:DNA binding"/>
    <property type="evidence" value="ECO:0007669"/>
    <property type="project" value="UniProtKB-KW"/>
</dbReference>
<dbReference type="CDD" id="cd03768">
    <property type="entry name" value="SR_ResInv"/>
    <property type="match status" value="1"/>
</dbReference>
<sequence length="188" mass="21410">MLFGYARVSTQDQNLNLQLDDLKKAGCQRIFQEKISAVKERPQLQKLLETLREDDTVIVWKLDRLDRSLKELFTLINDFQAKGIGFRSLNDAIDTTTAQGRLIFNIFASLAEFERDLIRERTKAGLAAARARGRVGGRPKGLSAEAQIKARAVKSIYALKTHTILEIGQLFHLSRATVYRYLAWQESK</sequence>
<feature type="domain" description="Resolvase/invertase-type recombinase catalytic" evidence="8">
    <location>
        <begin position="1"/>
        <end position="133"/>
    </location>
</feature>
<dbReference type="SUPFAM" id="SSF53041">
    <property type="entry name" value="Resolvase-like"/>
    <property type="match status" value="1"/>
</dbReference>
<evidence type="ECO:0000256" key="5">
    <source>
        <dbReference type="ARBA" id="ARBA00023172"/>
    </source>
</evidence>
<dbReference type="PANTHER" id="PTHR30461">
    <property type="entry name" value="DNA-INVERTASE FROM LAMBDOID PROPHAGE"/>
    <property type="match status" value="1"/>
</dbReference>
<gene>
    <name evidence="9" type="ORF">CWM47_10010</name>
</gene>
<dbReference type="KEGG" id="spir:CWM47_10010"/>
<dbReference type="InterPro" id="IPR050639">
    <property type="entry name" value="SSR_resolvase"/>
</dbReference>